<name>A0A926D968_9FIRM</name>
<dbReference type="EMBL" id="JACRSN010000007">
    <property type="protein sequence ID" value="MBC8533634.1"/>
    <property type="molecule type" value="Genomic_DNA"/>
</dbReference>
<keyword evidence="2" id="KW-0443">Lipid metabolism</keyword>
<dbReference type="PANTHER" id="PTHR42879">
    <property type="entry name" value="3-OXOACYL-(ACYL-CARRIER-PROTEIN) REDUCTASE"/>
    <property type="match status" value="1"/>
</dbReference>
<protein>
    <submittedName>
        <fullName evidence="3">SDR family oxidoreductase</fullName>
    </submittedName>
</protein>
<dbReference type="InterPro" id="IPR036291">
    <property type="entry name" value="NAD(P)-bd_dom_sf"/>
</dbReference>
<evidence type="ECO:0000256" key="2">
    <source>
        <dbReference type="ARBA" id="ARBA00023221"/>
    </source>
</evidence>
<dbReference type="AlphaFoldDB" id="A0A926D968"/>
<sequence length="254" mass="26987">MVEINLCGKIALVTGATGQLGRVIVRTLAKAGADIAVHYGTNRNMAEQLVKEIREMGQRAIAVQADVTDVASVIEMKNEICSLLGNPNIVISGAVGYSKPWVTVLEQPIESYITLFKTCVLQSVNVAKAFLPAMMEAHCGRFIGINTEGAAETSAEGSAYSSAKRGMNGVFRVLAKEVAAYNITVNEVAPGWTISDVTRQEGEDDAEYIAKIPMGRRGTDEEIANAVLFLASDLASYITGVYLPVCGGTVIPGI</sequence>
<dbReference type="InterPro" id="IPR002347">
    <property type="entry name" value="SDR_fam"/>
</dbReference>
<proteinExistence type="inferred from homology"/>
<comment type="caution">
    <text evidence="3">The sequence shown here is derived from an EMBL/GenBank/DDBJ whole genome shotgun (WGS) entry which is preliminary data.</text>
</comment>
<dbReference type="Gene3D" id="3.40.50.720">
    <property type="entry name" value="NAD(P)-binding Rossmann-like Domain"/>
    <property type="match status" value="1"/>
</dbReference>
<dbReference type="InterPro" id="IPR050259">
    <property type="entry name" value="SDR"/>
</dbReference>
<evidence type="ECO:0000313" key="3">
    <source>
        <dbReference type="EMBL" id="MBC8533634.1"/>
    </source>
</evidence>
<organism evidence="3 4">
    <name type="scientific">Yeguia hominis</name>
    <dbReference type="NCBI Taxonomy" id="2763662"/>
    <lineage>
        <taxon>Bacteria</taxon>
        <taxon>Bacillati</taxon>
        <taxon>Bacillota</taxon>
        <taxon>Clostridia</taxon>
        <taxon>Eubacteriales</taxon>
        <taxon>Yeguiaceae</taxon>
        <taxon>Yeguia</taxon>
    </lineage>
</organism>
<evidence type="ECO:0000256" key="1">
    <source>
        <dbReference type="ARBA" id="ARBA00006484"/>
    </source>
</evidence>
<keyword evidence="4" id="KW-1185">Reference proteome</keyword>
<dbReference type="Proteomes" id="UP000651482">
    <property type="component" value="Unassembled WGS sequence"/>
</dbReference>
<dbReference type="GO" id="GO:0008202">
    <property type="term" value="P:steroid metabolic process"/>
    <property type="evidence" value="ECO:0007669"/>
    <property type="project" value="UniProtKB-KW"/>
</dbReference>
<keyword evidence="2" id="KW-0753">Steroid metabolism</keyword>
<dbReference type="SUPFAM" id="SSF51735">
    <property type="entry name" value="NAD(P)-binding Rossmann-fold domains"/>
    <property type="match status" value="1"/>
</dbReference>
<dbReference type="PRINTS" id="PR00081">
    <property type="entry name" value="GDHRDH"/>
</dbReference>
<dbReference type="PANTHER" id="PTHR42879:SF2">
    <property type="entry name" value="3-OXOACYL-[ACYL-CARRIER-PROTEIN] REDUCTASE FABG"/>
    <property type="match status" value="1"/>
</dbReference>
<comment type="similarity">
    <text evidence="1">Belongs to the short-chain dehydrogenases/reductases (SDR) family.</text>
</comment>
<reference evidence="3" key="1">
    <citation type="submission" date="2020-08" db="EMBL/GenBank/DDBJ databases">
        <title>Genome public.</title>
        <authorList>
            <person name="Liu C."/>
            <person name="Sun Q."/>
        </authorList>
    </citation>
    <scope>NUCLEOTIDE SEQUENCE</scope>
    <source>
        <strain evidence="3">NSJ-40</strain>
    </source>
</reference>
<dbReference type="Pfam" id="PF13561">
    <property type="entry name" value="adh_short_C2"/>
    <property type="match status" value="1"/>
</dbReference>
<evidence type="ECO:0000313" key="4">
    <source>
        <dbReference type="Proteomes" id="UP000651482"/>
    </source>
</evidence>
<accession>A0A926D968</accession>
<gene>
    <name evidence="3" type="ORF">IAG03_06360</name>
</gene>